<dbReference type="EMBL" id="CAEKKB010000005">
    <property type="protein sequence ID" value="CAB4311481.1"/>
    <property type="molecule type" value="Genomic_DNA"/>
</dbReference>
<evidence type="ECO:0000313" key="1">
    <source>
        <dbReference type="EMBL" id="CAB4281070.1"/>
    </source>
</evidence>
<dbReference type="Proteomes" id="UP000507245">
    <property type="component" value="Unassembled WGS sequence"/>
</dbReference>
<organism evidence="1 3">
    <name type="scientific">Prunus armeniaca</name>
    <name type="common">Apricot</name>
    <name type="synonym">Armeniaca vulgaris</name>
    <dbReference type="NCBI Taxonomy" id="36596"/>
    <lineage>
        <taxon>Eukaryota</taxon>
        <taxon>Viridiplantae</taxon>
        <taxon>Streptophyta</taxon>
        <taxon>Embryophyta</taxon>
        <taxon>Tracheophyta</taxon>
        <taxon>Spermatophyta</taxon>
        <taxon>Magnoliopsida</taxon>
        <taxon>eudicotyledons</taxon>
        <taxon>Gunneridae</taxon>
        <taxon>Pentapetalae</taxon>
        <taxon>rosids</taxon>
        <taxon>fabids</taxon>
        <taxon>Rosales</taxon>
        <taxon>Rosaceae</taxon>
        <taxon>Amygdaloideae</taxon>
        <taxon>Amygdaleae</taxon>
        <taxon>Prunus</taxon>
    </lineage>
</organism>
<dbReference type="EMBL" id="CAEKDK010000005">
    <property type="protein sequence ID" value="CAB4281070.1"/>
    <property type="molecule type" value="Genomic_DNA"/>
</dbReference>
<dbReference type="AlphaFoldDB" id="A0A6J5UWT8"/>
<proteinExistence type="predicted"/>
<dbReference type="Proteomes" id="UP000507222">
    <property type="component" value="Unassembled WGS sequence"/>
</dbReference>
<reference evidence="4" key="1">
    <citation type="journal article" date="2020" name="Genome Biol.">
        <title>Gamete binning: chromosome-level and haplotype-resolved genome assembly enabled by high-throughput single-cell sequencing of gamete genomes.</title>
        <authorList>
            <person name="Campoy J.A."/>
            <person name="Sun H."/>
            <person name="Goel M."/>
            <person name="Jiao W.-B."/>
            <person name="Folz-Donahue K."/>
            <person name="Wang N."/>
            <person name="Rubio M."/>
            <person name="Liu C."/>
            <person name="Kukat C."/>
            <person name="Ruiz D."/>
            <person name="Huettel B."/>
            <person name="Schneeberger K."/>
        </authorList>
    </citation>
    <scope>NUCLEOTIDE SEQUENCE [LARGE SCALE GENOMIC DNA]</scope>
    <source>
        <strain evidence="4">cv. Rojo Pasion</strain>
    </source>
</reference>
<accession>A0A6J5UWT8</accession>
<protein>
    <submittedName>
        <fullName evidence="1">Uncharacterized protein</fullName>
    </submittedName>
</protein>
<keyword evidence="4" id="KW-1185">Reference proteome</keyword>
<evidence type="ECO:0000313" key="3">
    <source>
        <dbReference type="Proteomes" id="UP000507222"/>
    </source>
</evidence>
<gene>
    <name evidence="1" type="ORF">CURHAP_LOCUS34054</name>
    <name evidence="2" type="ORF">ORAREDHAP_LOCUS33643</name>
</gene>
<name>A0A6J5UWT8_PRUAR</name>
<reference evidence="1 3" key="2">
    <citation type="submission" date="2020-05" db="EMBL/GenBank/DDBJ databases">
        <authorList>
            <person name="Campoy J."/>
            <person name="Schneeberger K."/>
            <person name="Spophaly S."/>
        </authorList>
    </citation>
    <scope>NUCLEOTIDE SEQUENCE [LARGE SCALE GENOMIC DNA]</scope>
    <source>
        <strain evidence="1">PruArmRojPasFocal</strain>
    </source>
</reference>
<sequence>MKVADVVVEHKNDIINLQTFLSLLLNPAASQKILPIFVQIVNWKIKKVIIENDTGEEISLNKEAKRTFGHKIKVVCKDSEYLA</sequence>
<evidence type="ECO:0000313" key="2">
    <source>
        <dbReference type="EMBL" id="CAB4311481.1"/>
    </source>
</evidence>
<evidence type="ECO:0000313" key="4">
    <source>
        <dbReference type="Proteomes" id="UP000507245"/>
    </source>
</evidence>